<evidence type="ECO:0000313" key="1">
    <source>
        <dbReference type="EMBL" id="EAQ12519.1"/>
    </source>
</evidence>
<proteinExistence type="predicted"/>
<comment type="caution">
    <text evidence="1">The sequence shown here is derived from an EMBL/GenBank/DDBJ whole genome shotgun (WGS) entry which is preliminary data.</text>
</comment>
<dbReference type="HOGENOM" id="CLU_3218356_0_0_5"/>
<evidence type="ECO:0000313" key="2">
    <source>
        <dbReference type="Proteomes" id="UP000002931"/>
    </source>
</evidence>
<dbReference type="eggNOG" id="COG0785">
    <property type="taxonomic scope" value="Bacteria"/>
</dbReference>
<name>A3VGW4_9RHOB</name>
<dbReference type="EMBL" id="AAMT01000008">
    <property type="protein sequence ID" value="EAQ12519.1"/>
    <property type="molecule type" value="Genomic_DNA"/>
</dbReference>
<organism evidence="1 2">
    <name type="scientific">Maritimibacter alkaliphilus HTCC2654</name>
    <dbReference type="NCBI Taxonomy" id="314271"/>
    <lineage>
        <taxon>Bacteria</taxon>
        <taxon>Pseudomonadati</taxon>
        <taxon>Pseudomonadota</taxon>
        <taxon>Alphaproteobacteria</taxon>
        <taxon>Rhodobacterales</taxon>
        <taxon>Roseobacteraceae</taxon>
        <taxon>Maritimibacter</taxon>
    </lineage>
</organism>
<keyword evidence="2" id="KW-1185">Reference proteome</keyword>
<reference evidence="1 2" key="1">
    <citation type="journal article" date="2010" name="J. Bacteriol.">
        <title>Genome sequences of Pelagibaca bermudensis HTCC2601T and Maritimibacter alkaliphilus HTCC2654T, the type strains of two marine Roseobacter genera.</title>
        <authorList>
            <person name="Thrash J.C."/>
            <person name="Cho J.C."/>
            <person name="Ferriera S."/>
            <person name="Johnson J."/>
            <person name="Vergin K.L."/>
            <person name="Giovannoni S.J."/>
        </authorList>
    </citation>
    <scope>NUCLEOTIDE SEQUENCE [LARGE SCALE GENOMIC DNA]</scope>
    <source>
        <strain evidence="1 2">HTCC2654</strain>
    </source>
</reference>
<sequence length="44" mass="4934">MSRPVLGAAFLLVGFAILFRINHMIDAWLFSNMPAWLVDLSVSI</sequence>
<accession>A3VGW4</accession>
<protein>
    <submittedName>
        <fullName evidence="1">Uncharacterized protein</fullName>
    </submittedName>
</protein>
<dbReference type="AlphaFoldDB" id="A3VGW4"/>
<gene>
    <name evidence="1" type="ORF">RB2654_14575</name>
</gene>
<dbReference type="STRING" id="314271.RB2654_14575"/>
<dbReference type="Proteomes" id="UP000002931">
    <property type="component" value="Unassembled WGS sequence"/>
</dbReference>